<dbReference type="EMBL" id="CAJVQB010057798">
    <property type="protein sequence ID" value="CAG8838328.1"/>
    <property type="molecule type" value="Genomic_DNA"/>
</dbReference>
<organism evidence="2 3">
    <name type="scientific">Gigaspora margarita</name>
    <dbReference type="NCBI Taxonomy" id="4874"/>
    <lineage>
        <taxon>Eukaryota</taxon>
        <taxon>Fungi</taxon>
        <taxon>Fungi incertae sedis</taxon>
        <taxon>Mucoromycota</taxon>
        <taxon>Glomeromycotina</taxon>
        <taxon>Glomeromycetes</taxon>
        <taxon>Diversisporales</taxon>
        <taxon>Gigasporaceae</taxon>
        <taxon>Gigaspora</taxon>
    </lineage>
</organism>
<dbReference type="InterPro" id="IPR036612">
    <property type="entry name" value="KH_dom_type_1_sf"/>
</dbReference>
<comment type="caution">
    <text evidence="2">The sequence shown here is derived from an EMBL/GenBank/DDBJ whole genome shotgun (WGS) entry which is preliminary data.</text>
</comment>
<dbReference type="Gene3D" id="3.30.1370.10">
    <property type="entry name" value="K Homology domain, type 1"/>
    <property type="match status" value="1"/>
</dbReference>
<evidence type="ECO:0000313" key="3">
    <source>
        <dbReference type="Proteomes" id="UP000789901"/>
    </source>
</evidence>
<protein>
    <submittedName>
        <fullName evidence="2">15953_t:CDS:1</fullName>
    </submittedName>
</protein>
<keyword evidence="3" id="KW-1185">Reference proteome</keyword>
<evidence type="ECO:0000313" key="2">
    <source>
        <dbReference type="EMBL" id="CAG8838328.1"/>
    </source>
</evidence>
<dbReference type="SUPFAM" id="SSF54791">
    <property type="entry name" value="Eukaryotic type KH-domain (KH-domain type I)"/>
    <property type="match status" value="1"/>
</dbReference>
<reference evidence="2 3" key="1">
    <citation type="submission" date="2021-06" db="EMBL/GenBank/DDBJ databases">
        <authorList>
            <person name="Kallberg Y."/>
            <person name="Tangrot J."/>
            <person name="Rosling A."/>
        </authorList>
    </citation>
    <scope>NUCLEOTIDE SEQUENCE [LARGE SCALE GENOMIC DNA]</scope>
    <source>
        <strain evidence="2 3">120-4 pot B 10/14</strain>
    </source>
</reference>
<sequence length="103" mass="11983">FICHTDLQIYNNIYGTKSDITKAKKLILGIVKEFKSQTIITMNIDPQYHKYLIGSSGTNSYEVTLKDNKKLVKKIKIELERLVEEQINLTNNIKESYQNQMLT</sequence>
<keyword evidence="1" id="KW-0175">Coiled coil</keyword>
<feature type="coiled-coil region" evidence="1">
    <location>
        <begin position="65"/>
        <end position="99"/>
    </location>
</feature>
<accession>A0ABN7WR16</accession>
<dbReference type="Proteomes" id="UP000789901">
    <property type="component" value="Unassembled WGS sequence"/>
</dbReference>
<gene>
    <name evidence="2" type="ORF">GMARGA_LOCUS33921</name>
</gene>
<feature type="non-terminal residue" evidence="2">
    <location>
        <position position="1"/>
    </location>
</feature>
<evidence type="ECO:0000256" key="1">
    <source>
        <dbReference type="SAM" id="Coils"/>
    </source>
</evidence>
<proteinExistence type="predicted"/>
<name>A0ABN7WR16_GIGMA</name>